<dbReference type="Proteomes" id="UP000824782">
    <property type="component" value="Unassembled WGS sequence"/>
</dbReference>
<gene>
    <name evidence="2" type="ORF">GDO81_028765</name>
</gene>
<proteinExistence type="predicted"/>
<dbReference type="EMBL" id="WNYA01069894">
    <property type="protein sequence ID" value="KAG8535342.1"/>
    <property type="molecule type" value="Genomic_DNA"/>
</dbReference>
<dbReference type="AlphaFoldDB" id="A0AAV6YDE6"/>
<evidence type="ECO:0000256" key="1">
    <source>
        <dbReference type="SAM" id="SignalP"/>
    </source>
</evidence>
<reference evidence="2" key="1">
    <citation type="thesis" date="2020" institute="ProQuest LLC" country="789 East Eisenhower Parkway, Ann Arbor, MI, USA">
        <title>Comparative Genomics and Chromosome Evolution.</title>
        <authorList>
            <person name="Mudd A.B."/>
        </authorList>
    </citation>
    <scope>NUCLEOTIDE SEQUENCE</scope>
    <source>
        <strain evidence="2">237g6f4</strain>
        <tissue evidence="2">Blood</tissue>
    </source>
</reference>
<sequence length="74" mass="8199">MKTPIILLALALLFIHADALRCRRSSCVGMKPCSSTTVPCPSGVDHCFVMMKTDPLRKSQHKNVMRTIEEGRGI</sequence>
<evidence type="ECO:0000313" key="2">
    <source>
        <dbReference type="EMBL" id="KAG8535342.1"/>
    </source>
</evidence>
<evidence type="ECO:0000313" key="3">
    <source>
        <dbReference type="Proteomes" id="UP000824782"/>
    </source>
</evidence>
<protein>
    <submittedName>
        <fullName evidence="2">Uncharacterized protein</fullName>
    </submittedName>
</protein>
<organism evidence="2 3">
    <name type="scientific">Engystomops pustulosus</name>
    <name type="common">Tungara frog</name>
    <name type="synonym">Physalaemus pustulosus</name>
    <dbReference type="NCBI Taxonomy" id="76066"/>
    <lineage>
        <taxon>Eukaryota</taxon>
        <taxon>Metazoa</taxon>
        <taxon>Chordata</taxon>
        <taxon>Craniata</taxon>
        <taxon>Vertebrata</taxon>
        <taxon>Euteleostomi</taxon>
        <taxon>Amphibia</taxon>
        <taxon>Batrachia</taxon>
        <taxon>Anura</taxon>
        <taxon>Neobatrachia</taxon>
        <taxon>Hyloidea</taxon>
        <taxon>Leptodactylidae</taxon>
        <taxon>Leiuperinae</taxon>
        <taxon>Engystomops</taxon>
    </lineage>
</organism>
<feature type="signal peptide" evidence="1">
    <location>
        <begin position="1"/>
        <end position="19"/>
    </location>
</feature>
<comment type="caution">
    <text evidence="2">The sequence shown here is derived from an EMBL/GenBank/DDBJ whole genome shotgun (WGS) entry which is preliminary data.</text>
</comment>
<keyword evidence="1" id="KW-0732">Signal</keyword>
<accession>A0AAV6YDE6</accession>
<feature type="chain" id="PRO_5043697871" evidence="1">
    <location>
        <begin position="20"/>
        <end position="74"/>
    </location>
</feature>
<keyword evidence="3" id="KW-1185">Reference proteome</keyword>
<name>A0AAV6YDE6_ENGPU</name>